<accession>A0A367FXS6</accession>
<gene>
    <name evidence="1" type="ORF">C4886_11235</name>
</gene>
<protein>
    <submittedName>
        <fullName evidence="1">Uncharacterized protein</fullName>
    </submittedName>
</protein>
<sequence length="271" mass="31168">MKTVLISIKKKWWKKILSREKELEIRKNRPKGIEYPFRVVCYVTGHGIMGAFTCDYIKKTNDYKELSERSGLEPGELFEYANGANGKTDTCLYGWHVKEGTPVEFDQAFKIDTAGVARPPQSWCYIQEYTANLVAYSFDGETYGATYNNTKEALKDAIAEFEEFKKYPPKRGIPNKIFVGQCEFYRPSLSNSGYDVIEAVQSQAQDEGGEWADDYLDDATKEQIEELENGLEAVFQDWIQKYNFYPNFYTIPAADVYTYDGEQLIQEGDTK</sequence>
<name>A0A367FXS6_9FIRM</name>
<comment type="caution">
    <text evidence="1">The sequence shown here is derived from an EMBL/GenBank/DDBJ whole genome shotgun (WGS) entry which is preliminary data.</text>
</comment>
<proteinExistence type="predicted"/>
<dbReference type="AlphaFoldDB" id="A0A367FXS6"/>
<dbReference type="Proteomes" id="UP000253208">
    <property type="component" value="Unassembled WGS sequence"/>
</dbReference>
<organism evidence="1 2">
    <name type="scientific">Blautia obeum</name>
    <dbReference type="NCBI Taxonomy" id="40520"/>
    <lineage>
        <taxon>Bacteria</taxon>
        <taxon>Bacillati</taxon>
        <taxon>Bacillota</taxon>
        <taxon>Clostridia</taxon>
        <taxon>Lachnospirales</taxon>
        <taxon>Lachnospiraceae</taxon>
        <taxon>Blautia</taxon>
    </lineage>
</organism>
<evidence type="ECO:0000313" key="1">
    <source>
        <dbReference type="EMBL" id="RCH43252.1"/>
    </source>
</evidence>
<reference evidence="1 2" key="1">
    <citation type="submission" date="2018-02" db="EMBL/GenBank/DDBJ databases">
        <title>Complete genome sequencing of Faecalibacterium prausnitzii strains isolated from the human gut.</title>
        <authorList>
            <person name="Fitzgerald B.C."/>
            <person name="Shkoporov A.N."/>
            <person name="Ross P.R."/>
            <person name="Hill C."/>
        </authorList>
    </citation>
    <scope>NUCLEOTIDE SEQUENCE [LARGE SCALE GENOMIC DNA]</scope>
    <source>
        <strain evidence="1 2">APC942/31-1</strain>
    </source>
</reference>
<dbReference type="EMBL" id="PSQG01000015">
    <property type="protein sequence ID" value="RCH43252.1"/>
    <property type="molecule type" value="Genomic_DNA"/>
</dbReference>
<dbReference type="RefSeq" id="WP_114002374.1">
    <property type="nucleotide sequence ID" value="NZ_PSQG01000015.1"/>
</dbReference>
<evidence type="ECO:0000313" key="2">
    <source>
        <dbReference type="Proteomes" id="UP000253208"/>
    </source>
</evidence>